<protein>
    <recommendedName>
        <fullName evidence="8">C2H2-type domain-containing protein</fullName>
    </recommendedName>
</protein>
<dbReference type="Gene3D" id="3.30.160.60">
    <property type="entry name" value="Classic Zinc Finger"/>
    <property type="match status" value="5"/>
</dbReference>
<keyword evidence="5" id="KW-0862">Zinc</keyword>
<dbReference type="GO" id="GO:0000978">
    <property type="term" value="F:RNA polymerase II cis-regulatory region sequence-specific DNA binding"/>
    <property type="evidence" value="ECO:0007669"/>
    <property type="project" value="TreeGrafter"/>
</dbReference>
<keyword evidence="6" id="KW-0539">Nucleus</keyword>
<gene>
    <name evidence="9" type="ORF">CLODIP_2_CD11793</name>
</gene>
<evidence type="ECO:0000259" key="8">
    <source>
        <dbReference type="PROSITE" id="PS50157"/>
    </source>
</evidence>
<keyword evidence="4 7" id="KW-0863">Zinc-finger</keyword>
<name>A0A8S1CH26_9INSE</name>
<sequence length="425" mass="48953">MYLEDNACCYQHVHGSPLPSDDESAVSLDNIGHTMTHFVHNFPVFQNTSDMNFISEDFGHLGLKREVDFYPSNVEQNEFEESSSETRNQILMSQNECLEMYQEEQDLQLENDADSDVEELIDEDEDEEDSGSDVLRCKWTNCTLTFPDQKALVRHIERFHVMEARRGSYEFACHWKNCPRSCRPFNARYKLLIHMRVHSGEKPNKCTWPSCGKAFSRLENLKIHQRSHTGERPYLCPFHGCAKAFSNSSDRAKHQRTHFEPKPYACKIPGCRKRYTDPSSLRKHTKNHSTGRLRKTLLDDVVIEDTQSKPAVAPQTTPLPPLETIMRPSEAFSANASIGYMDEYLGSDALQTDYNLPDSKIDTSFDPVMLDPLPFEAVKRLLEEEEPSADFECPIDMFPMQQQFQHSFQSFATTTGPSYRRDFGM</sequence>
<keyword evidence="10" id="KW-1185">Reference proteome</keyword>
<dbReference type="InterPro" id="IPR043359">
    <property type="entry name" value="GLI-like"/>
</dbReference>
<evidence type="ECO:0000313" key="9">
    <source>
        <dbReference type="EMBL" id="CAB3367706.1"/>
    </source>
</evidence>
<dbReference type="OrthoDB" id="3214149at2759"/>
<dbReference type="Pfam" id="PF00096">
    <property type="entry name" value="zf-C2H2"/>
    <property type="match status" value="3"/>
</dbReference>
<dbReference type="FunFam" id="3.30.160.60:FF:000359">
    <property type="entry name" value="GLIS family zinc finger 2"/>
    <property type="match status" value="1"/>
</dbReference>
<reference evidence="9 10" key="1">
    <citation type="submission" date="2020-04" db="EMBL/GenBank/DDBJ databases">
        <authorList>
            <person name="Alioto T."/>
            <person name="Alioto T."/>
            <person name="Gomez Garrido J."/>
        </authorList>
    </citation>
    <scope>NUCLEOTIDE SEQUENCE [LARGE SCALE GENOMIC DNA]</scope>
</reference>
<dbReference type="AlphaFoldDB" id="A0A8S1CH26"/>
<evidence type="ECO:0000256" key="1">
    <source>
        <dbReference type="ARBA" id="ARBA00004123"/>
    </source>
</evidence>
<dbReference type="EMBL" id="CADEPI010000033">
    <property type="protein sequence ID" value="CAB3367706.1"/>
    <property type="molecule type" value="Genomic_DNA"/>
</dbReference>
<dbReference type="FunFam" id="3.30.160.60:FF:000031">
    <property type="entry name" value="GLI family zinc finger 3"/>
    <property type="match status" value="1"/>
</dbReference>
<dbReference type="PANTHER" id="PTHR45718:SF7">
    <property type="entry name" value="C2H2-TYPE DOMAIN-CONTAINING PROTEIN"/>
    <property type="match status" value="1"/>
</dbReference>
<dbReference type="InterPro" id="IPR013087">
    <property type="entry name" value="Znf_C2H2_type"/>
</dbReference>
<dbReference type="GO" id="GO:0140297">
    <property type="term" value="F:DNA-binding transcription factor binding"/>
    <property type="evidence" value="ECO:0007669"/>
    <property type="project" value="UniProtKB-ARBA"/>
</dbReference>
<feature type="domain" description="C2H2-type" evidence="8">
    <location>
        <begin position="264"/>
        <end position="293"/>
    </location>
</feature>
<dbReference type="SMART" id="SM00355">
    <property type="entry name" value="ZnF_C2H2"/>
    <property type="match status" value="5"/>
</dbReference>
<proteinExistence type="predicted"/>
<dbReference type="GO" id="GO:0008270">
    <property type="term" value="F:zinc ion binding"/>
    <property type="evidence" value="ECO:0007669"/>
    <property type="project" value="UniProtKB-KW"/>
</dbReference>
<evidence type="ECO:0000256" key="7">
    <source>
        <dbReference type="PROSITE-ProRule" id="PRU00042"/>
    </source>
</evidence>
<evidence type="ECO:0000256" key="2">
    <source>
        <dbReference type="ARBA" id="ARBA00022723"/>
    </source>
</evidence>
<comment type="subcellular location">
    <subcellularLocation>
        <location evidence="1">Nucleus</location>
    </subcellularLocation>
</comment>
<dbReference type="SUPFAM" id="SSF57667">
    <property type="entry name" value="beta-beta-alpha zinc fingers"/>
    <property type="match status" value="3"/>
</dbReference>
<evidence type="ECO:0000256" key="4">
    <source>
        <dbReference type="ARBA" id="ARBA00022771"/>
    </source>
</evidence>
<dbReference type="InterPro" id="IPR036236">
    <property type="entry name" value="Znf_C2H2_sf"/>
</dbReference>
<feature type="domain" description="C2H2-type" evidence="8">
    <location>
        <begin position="176"/>
        <end position="203"/>
    </location>
</feature>
<dbReference type="FunFam" id="3.30.160.60:FF:000048">
    <property type="entry name" value="GLI family zinc finger 3"/>
    <property type="match status" value="1"/>
</dbReference>
<dbReference type="PROSITE" id="PS50157">
    <property type="entry name" value="ZINC_FINGER_C2H2_2"/>
    <property type="match status" value="4"/>
</dbReference>
<dbReference type="PANTHER" id="PTHR45718">
    <property type="entry name" value="TRANSCRIPTIONAL ACTIVATOR CUBITUS INTERRUPTUS"/>
    <property type="match status" value="1"/>
</dbReference>
<accession>A0A8S1CH26</accession>
<keyword evidence="2" id="KW-0479">Metal-binding</keyword>
<dbReference type="Pfam" id="PF23561">
    <property type="entry name" value="zf-C2H2_15"/>
    <property type="match status" value="1"/>
</dbReference>
<evidence type="ECO:0000256" key="6">
    <source>
        <dbReference type="ARBA" id="ARBA00023242"/>
    </source>
</evidence>
<evidence type="ECO:0000256" key="3">
    <source>
        <dbReference type="ARBA" id="ARBA00022737"/>
    </source>
</evidence>
<dbReference type="PROSITE" id="PS00028">
    <property type="entry name" value="ZINC_FINGER_C2H2_1"/>
    <property type="match status" value="4"/>
</dbReference>
<dbReference type="GO" id="GO:0000981">
    <property type="term" value="F:DNA-binding transcription factor activity, RNA polymerase II-specific"/>
    <property type="evidence" value="ECO:0007669"/>
    <property type="project" value="TreeGrafter"/>
</dbReference>
<dbReference type="GO" id="GO:0005634">
    <property type="term" value="C:nucleus"/>
    <property type="evidence" value="ECO:0007669"/>
    <property type="project" value="UniProtKB-SubCell"/>
</dbReference>
<evidence type="ECO:0000256" key="5">
    <source>
        <dbReference type="ARBA" id="ARBA00022833"/>
    </source>
</evidence>
<keyword evidence="3" id="KW-0677">Repeat</keyword>
<evidence type="ECO:0000313" key="10">
    <source>
        <dbReference type="Proteomes" id="UP000494165"/>
    </source>
</evidence>
<feature type="domain" description="C2H2-type" evidence="8">
    <location>
        <begin position="234"/>
        <end position="263"/>
    </location>
</feature>
<dbReference type="Proteomes" id="UP000494165">
    <property type="component" value="Unassembled WGS sequence"/>
</dbReference>
<organism evidence="9 10">
    <name type="scientific">Cloeon dipterum</name>
    <dbReference type="NCBI Taxonomy" id="197152"/>
    <lineage>
        <taxon>Eukaryota</taxon>
        <taxon>Metazoa</taxon>
        <taxon>Ecdysozoa</taxon>
        <taxon>Arthropoda</taxon>
        <taxon>Hexapoda</taxon>
        <taxon>Insecta</taxon>
        <taxon>Pterygota</taxon>
        <taxon>Palaeoptera</taxon>
        <taxon>Ephemeroptera</taxon>
        <taxon>Pisciforma</taxon>
        <taxon>Baetidae</taxon>
        <taxon>Cloeon</taxon>
    </lineage>
</organism>
<dbReference type="InterPro" id="IPR056436">
    <property type="entry name" value="Znf-C2H2_ZIC1-5/GLI1-3-like"/>
</dbReference>
<feature type="domain" description="C2H2-type" evidence="8">
    <location>
        <begin position="204"/>
        <end position="233"/>
    </location>
</feature>
<comment type="caution">
    <text evidence="9">The sequence shown here is derived from an EMBL/GenBank/DDBJ whole genome shotgun (WGS) entry which is preliminary data.</text>
</comment>